<organism evidence="1 2">
    <name type="scientific">Pseudomonas frederiksbergensis</name>
    <dbReference type="NCBI Taxonomy" id="104087"/>
    <lineage>
        <taxon>Bacteria</taxon>
        <taxon>Pseudomonadati</taxon>
        <taxon>Pseudomonadota</taxon>
        <taxon>Gammaproteobacteria</taxon>
        <taxon>Pseudomonadales</taxon>
        <taxon>Pseudomonadaceae</taxon>
        <taxon>Pseudomonas</taxon>
    </lineage>
</organism>
<name>A0A423IYU5_9PSED</name>
<dbReference type="AlphaFoldDB" id="A0A423IYU5"/>
<evidence type="ECO:0000313" key="2">
    <source>
        <dbReference type="Proteomes" id="UP000283260"/>
    </source>
</evidence>
<protein>
    <submittedName>
        <fullName evidence="1">Uncharacterized protein</fullName>
    </submittedName>
</protein>
<evidence type="ECO:0000313" key="1">
    <source>
        <dbReference type="EMBL" id="RON30594.1"/>
    </source>
</evidence>
<comment type="caution">
    <text evidence="1">The sequence shown here is derived from an EMBL/GenBank/DDBJ whole genome shotgun (WGS) entry which is preliminary data.</text>
</comment>
<reference evidence="1 2" key="1">
    <citation type="submission" date="2016-10" db="EMBL/GenBank/DDBJ databases">
        <title>Comparative genome analysis of multiple Pseudomonas spp. focuses on biocontrol and plant growth promoting traits.</title>
        <authorList>
            <person name="Tao X.-Y."/>
            <person name="Taylor C.G."/>
        </authorList>
    </citation>
    <scope>NUCLEOTIDE SEQUENCE [LARGE SCALE GENOMIC DNA]</scope>
    <source>
        <strain evidence="1 2">94G2</strain>
    </source>
</reference>
<proteinExistence type="predicted"/>
<gene>
    <name evidence="1" type="ORF">BK661_19155</name>
</gene>
<dbReference type="Proteomes" id="UP000283260">
    <property type="component" value="Unassembled WGS sequence"/>
</dbReference>
<accession>A0A423IYU5</accession>
<sequence>MFIRHLITTLAITTLLTTTAARVFMGAIAIFITVGIPVITTEDTIADTVNQLINTAARPAHGSAVFFEKMKNLSSATCFNVLRERTRFRIHCLIFRQSPNH</sequence>
<dbReference type="EMBL" id="MOBL01000021">
    <property type="protein sequence ID" value="RON30594.1"/>
    <property type="molecule type" value="Genomic_DNA"/>
</dbReference>